<reference evidence="1 2" key="1">
    <citation type="journal article" date="2021" name="Nat. Commun.">
        <title>Genetic determinants of endophytism in the Arabidopsis root mycobiome.</title>
        <authorList>
            <person name="Mesny F."/>
            <person name="Miyauchi S."/>
            <person name="Thiergart T."/>
            <person name="Pickel B."/>
            <person name="Atanasova L."/>
            <person name="Karlsson M."/>
            <person name="Huettel B."/>
            <person name="Barry K.W."/>
            <person name="Haridas S."/>
            <person name="Chen C."/>
            <person name="Bauer D."/>
            <person name="Andreopoulos W."/>
            <person name="Pangilinan J."/>
            <person name="LaButti K."/>
            <person name="Riley R."/>
            <person name="Lipzen A."/>
            <person name="Clum A."/>
            <person name="Drula E."/>
            <person name="Henrissat B."/>
            <person name="Kohler A."/>
            <person name="Grigoriev I.V."/>
            <person name="Martin F.M."/>
            <person name="Hacquard S."/>
        </authorList>
    </citation>
    <scope>NUCLEOTIDE SEQUENCE [LARGE SCALE GENOMIC DNA]</scope>
    <source>
        <strain evidence="1 2">MPI-SDFR-AT-0079</strain>
    </source>
</reference>
<evidence type="ECO:0000313" key="2">
    <source>
        <dbReference type="Proteomes" id="UP000724584"/>
    </source>
</evidence>
<organism evidence="1 2">
    <name type="scientific">Chaetomium tenue</name>
    <dbReference type="NCBI Taxonomy" id="1854479"/>
    <lineage>
        <taxon>Eukaryota</taxon>
        <taxon>Fungi</taxon>
        <taxon>Dikarya</taxon>
        <taxon>Ascomycota</taxon>
        <taxon>Pezizomycotina</taxon>
        <taxon>Sordariomycetes</taxon>
        <taxon>Sordariomycetidae</taxon>
        <taxon>Sordariales</taxon>
        <taxon>Chaetomiaceae</taxon>
        <taxon>Chaetomium</taxon>
    </lineage>
</organism>
<proteinExistence type="predicted"/>
<comment type="caution">
    <text evidence="1">The sequence shown here is derived from an EMBL/GenBank/DDBJ whole genome shotgun (WGS) entry which is preliminary data.</text>
</comment>
<dbReference type="Proteomes" id="UP000724584">
    <property type="component" value="Unassembled WGS sequence"/>
</dbReference>
<accession>A0ACB7PN98</accession>
<keyword evidence="2" id="KW-1185">Reference proteome</keyword>
<dbReference type="EMBL" id="JAGIZQ010000001">
    <property type="protein sequence ID" value="KAH6650339.1"/>
    <property type="molecule type" value="Genomic_DNA"/>
</dbReference>
<name>A0ACB7PN98_9PEZI</name>
<protein>
    <submittedName>
        <fullName evidence="1">Uncharacterized protein</fullName>
    </submittedName>
</protein>
<sequence length="228" mass="25299">MLGSRAFGWLRGLWKKRPIEPSFRLVRMKRVPTATRMYFEPKRETATPSTGSLPDPGEGPEPRRLGKRLVDQLVAHQEFPNGNPSGTALRRNTALKHAAAPRVEERSQATYRKSPGAITVERQDSVSCSQPPVVVKPKPTASGEGQKPDDRDMLPSRRRHQVTVMRPAPSPAPHSSSLRRRLGYRSLREAATDGDKKAKTTPLLNHLTRPSAGLSDLPSQLLAKHHSH</sequence>
<evidence type="ECO:0000313" key="1">
    <source>
        <dbReference type="EMBL" id="KAH6650339.1"/>
    </source>
</evidence>
<gene>
    <name evidence="1" type="ORF">F5144DRAFT_543411</name>
</gene>